<feature type="transmembrane region" description="Helical" evidence="16">
    <location>
        <begin position="652"/>
        <end position="678"/>
    </location>
</feature>
<evidence type="ECO:0000256" key="6">
    <source>
        <dbReference type="ARBA" id="ARBA00022989"/>
    </source>
</evidence>
<dbReference type="PRINTS" id="PR01176">
    <property type="entry name" value="GABABRECEPTR"/>
</dbReference>
<evidence type="ECO:0000256" key="4">
    <source>
        <dbReference type="ARBA" id="ARBA00022692"/>
    </source>
</evidence>
<dbReference type="GO" id="GO:0007165">
    <property type="term" value="P:signal transduction"/>
    <property type="evidence" value="ECO:0007669"/>
    <property type="project" value="UniProtKB-ARBA"/>
</dbReference>
<evidence type="ECO:0000256" key="12">
    <source>
        <dbReference type="ARBA" id="ARBA00023303"/>
    </source>
</evidence>
<keyword evidence="20" id="KW-1185">Reference proteome</keyword>
<dbReference type="CDD" id="cd19990">
    <property type="entry name" value="PBP1_GABAb_receptor_plant"/>
    <property type="match status" value="1"/>
</dbReference>
<dbReference type="InterPro" id="IPR019594">
    <property type="entry name" value="Glu/Gly-bd"/>
</dbReference>
<dbReference type="FunFam" id="1.10.287.70:FF:000037">
    <property type="entry name" value="Glutamate receptor"/>
    <property type="match status" value="1"/>
</dbReference>
<dbReference type="FunFam" id="3.40.190.10:FF:000175">
    <property type="entry name" value="Glutamate receptor"/>
    <property type="match status" value="1"/>
</dbReference>
<evidence type="ECO:0000256" key="5">
    <source>
        <dbReference type="ARBA" id="ARBA00022729"/>
    </source>
</evidence>
<dbReference type="InterPro" id="IPR015683">
    <property type="entry name" value="Ionotropic_Glu_rcpt"/>
</dbReference>
<keyword evidence="4 16" id="KW-0812">Transmembrane</keyword>
<dbReference type="Pfam" id="PF00060">
    <property type="entry name" value="Lig_chan"/>
    <property type="match status" value="1"/>
</dbReference>
<keyword evidence="9 13" id="KW-0675">Receptor</keyword>
<keyword evidence="12 13" id="KW-0407">Ion channel</keyword>
<dbReference type="InterPro" id="IPR001828">
    <property type="entry name" value="ANF_lig-bd_rcpt"/>
</dbReference>
<evidence type="ECO:0000256" key="9">
    <source>
        <dbReference type="ARBA" id="ARBA00023170"/>
    </source>
</evidence>
<dbReference type="SUPFAM" id="SSF53850">
    <property type="entry name" value="Periplasmic binding protein-like II"/>
    <property type="match status" value="1"/>
</dbReference>
<evidence type="ECO:0000256" key="17">
    <source>
        <dbReference type="SAM" id="SignalP"/>
    </source>
</evidence>
<dbReference type="SMART" id="SM00079">
    <property type="entry name" value="PBPe"/>
    <property type="match status" value="1"/>
</dbReference>
<feature type="domain" description="Ionotropic glutamate receptor C-terminal" evidence="18">
    <location>
        <begin position="468"/>
        <end position="811"/>
    </location>
</feature>
<dbReference type="Gene3D" id="1.10.287.70">
    <property type="match status" value="1"/>
</dbReference>
<dbReference type="EMBL" id="BQKI01000017">
    <property type="protein sequence ID" value="GJN10567.1"/>
    <property type="molecule type" value="Genomic_DNA"/>
</dbReference>
<evidence type="ECO:0000256" key="2">
    <source>
        <dbReference type="ARBA" id="ARBA00008685"/>
    </source>
</evidence>
<comment type="caution">
    <text evidence="19">The sequence shown here is derived from an EMBL/GenBank/DDBJ whole genome shotgun (WGS) entry which is preliminary data.</text>
</comment>
<keyword evidence="14" id="KW-1015">Disulfide bond</keyword>
<evidence type="ECO:0000256" key="11">
    <source>
        <dbReference type="ARBA" id="ARBA00023286"/>
    </source>
</evidence>
<keyword evidence="6 16" id="KW-1133">Transmembrane helix</keyword>
<protein>
    <recommendedName>
        <fullName evidence="13">Glutamate receptor</fullName>
    </recommendedName>
</protein>
<evidence type="ECO:0000259" key="18">
    <source>
        <dbReference type="SMART" id="SM00079"/>
    </source>
</evidence>
<keyword evidence="5 17" id="KW-0732">Signal</keyword>
<feature type="compositionally biased region" description="Low complexity" evidence="15">
    <location>
        <begin position="916"/>
        <end position="945"/>
    </location>
</feature>
<keyword evidence="10" id="KW-0325">Glycoprotein</keyword>
<feature type="region of interest" description="Disordered" evidence="15">
    <location>
        <begin position="334"/>
        <end position="356"/>
    </location>
</feature>
<dbReference type="FunFam" id="3.40.190.10:FF:000054">
    <property type="entry name" value="Glutamate receptor"/>
    <property type="match status" value="1"/>
</dbReference>
<feature type="chain" id="PRO_5043808846" description="Glutamate receptor" evidence="17">
    <location>
        <begin position="22"/>
        <end position="945"/>
    </location>
</feature>
<feature type="region of interest" description="Disordered" evidence="15">
    <location>
        <begin position="904"/>
        <end position="945"/>
    </location>
</feature>
<dbReference type="Proteomes" id="UP001054889">
    <property type="component" value="Unassembled WGS sequence"/>
</dbReference>
<feature type="transmembrane region" description="Helical" evidence="16">
    <location>
        <begin position="590"/>
        <end position="610"/>
    </location>
</feature>
<feature type="disulfide bond" evidence="14">
    <location>
        <begin position="760"/>
        <end position="814"/>
    </location>
</feature>
<comment type="similarity">
    <text evidence="2 13">Belongs to the glutamate-gated ion channel (TC 1.A.10.1) family.</text>
</comment>
<proteinExistence type="inferred from homology"/>
<dbReference type="Gene3D" id="3.40.190.10">
    <property type="entry name" value="Periplasmic binding protein-like II"/>
    <property type="match status" value="3"/>
</dbReference>
<dbReference type="GO" id="GO:0009611">
    <property type="term" value="P:response to wounding"/>
    <property type="evidence" value="ECO:0007669"/>
    <property type="project" value="UniProtKB-ARBA"/>
</dbReference>
<keyword evidence="11 13" id="KW-1071">Ligand-gated ion channel</keyword>
<dbReference type="GO" id="GO:0015276">
    <property type="term" value="F:ligand-gated monoatomic ion channel activity"/>
    <property type="evidence" value="ECO:0007669"/>
    <property type="project" value="InterPro"/>
</dbReference>
<comment type="subcellular location">
    <subcellularLocation>
        <location evidence="1">Membrane</location>
        <topology evidence="1">Multi-pass membrane protein</topology>
    </subcellularLocation>
</comment>
<name>A0AAV5DJU1_ELECO</name>
<sequence>MAVVALLVVGLLLSMSGMAVAQPANVTIGALFTFDSVIGRSARTAIELAVADVNRDSTLLRGTNLSVVMQDTRCSGFVGTIQALELMEKEVVAVVGPQSSSIGHVISHVATELHVPLVSFAATDPSLASSQYPYLVRVAQGDAFQMSAVAQVVGHFGWREVTAVYVDDEYGRGGVDALGDALDLLIRGKISFKAAFPPGADRQVLRDLLLEANMMESRVFVVHASPDSGMEVFAAAHSLGMMAAGYVWIATDWLAAAMDSSTKKMMSLVQGVVTLRQYTPDSQAKTRLLLDISRRAGGARMNAYGLLAYDAVWMAARAIDQFLGEEGGGNISFSPDPRLLSSDDNNNGRSSRSSSSSALGLSTLRVFDQGDQLLQKLTLANFTGVTGQVRGGGGLVNPAYEVLNVGGTGVRRVGYWTNATGLSVDLFSSSSAATTTKNQKQQLLSSVIWPGETTSAPRGWVFPNNGKPLRIGVPLRTTYKEFVSEDASSPDGVSGYCIDVFKAAVGLLPYPVPVTFLLFGDGVKNPSYNDLVQMVADDHFDAAVGDISIVTNRTRIVDFTQPYVESGLVILSSVRAKSSNAWAFLKPFTIQMWAVTGVFFLFVGAVVWILEHRLNPEFRGSPRKQIVTIFWFSFSTMFFAHRENTVSTLGRFVLIIWMFVVLIITSSYTASLTSILTVQQLATGIQGLDGLLSTDQPIGFQVGSFAKSYMMQELGVPESRLRELAISDYASSLQRGPNNGGVAAIVDELPYVELFLSTNCQFKTVGQEFTKGGWGFAFQRDSPLAVDLSTAILTLSENGDLQRIHDKWLSAGTCASQGSDDAAGADRLNLSSFWGLFLICGAACFLALLVYFARTLCQYCQYHRQDPSFPADAQRSLRRPARLTSIRDLITFVDMKEKEVKMAIRSSKSAGETRLSSMGGSSVSEEGPASSISLSRPSSMSPARH</sequence>
<dbReference type="InterPro" id="IPR028082">
    <property type="entry name" value="Peripla_BP_I"/>
</dbReference>
<keyword evidence="3 13" id="KW-0813">Transport</keyword>
<evidence type="ECO:0000313" key="20">
    <source>
        <dbReference type="Proteomes" id="UP001054889"/>
    </source>
</evidence>
<dbReference type="PANTHER" id="PTHR18966">
    <property type="entry name" value="IONOTROPIC GLUTAMATE RECEPTOR"/>
    <property type="match status" value="1"/>
</dbReference>
<dbReference type="GO" id="GO:1901701">
    <property type="term" value="P:cellular response to oxygen-containing compound"/>
    <property type="evidence" value="ECO:0007669"/>
    <property type="project" value="UniProtKB-ARBA"/>
</dbReference>
<accession>A0AAV5DJU1</accession>
<dbReference type="Pfam" id="PF01094">
    <property type="entry name" value="ANF_receptor"/>
    <property type="match status" value="1"/>
</dbReference>
<gene>
    <name evidence="19" type="primary">ga28672</name>
    <name evidence="19" type="ORF">PR202_ga28672</name>
</gene>
<keyword evidence="8 13" id="KW-0472">Membrane</keyword>
<dbReference type="AlphaFoldDB" id="A0AAV5DJU1"/>
<reference evidence="19" key="1">
    <citation type="journal article" date="2018" name="DNA Res.">
        <title>Multiple hybrid de novo genome assembly of finger millet, an orphan allotetraploid crop.</title>
        <authorList>
            <person name="Hatakeyama M."/>
            <person name="Aluri S."/>
            <person name="Balachadran M.T."/>
            <person name="Sivarajan S.R."/>
            <person name="Patrignani A."/>
            <person name="Gruter S."/>
            <person name="Poveda L."/>
            <person name="Shimizu-Inatsugi R."/>
            <person name="Baeten J."/>
            <person name="Francoijs K.J."/>
            <person name="Nataraja K.N."/>
            <person name="Reddy Y.A.N."/>
            <person name="Phadnis S."/>
            <person name="Ravikumar R.L."/>
            <person name="Schlapbach R."/>
            <person name="Sreeman S.M."/>
            <person name="Shimizu K.K."/>
        </authorList>
    </citation>
    <scope>NUCLEOTIDE SEQUENCE</scope>
</reference>
<dbReference type="FunFam" id="3.40.50.2300:FF:000081">
    <property type="entry name" value="Glutamate receptor"/>
    <property type="match status" value="1"/>
</dbReference>
<dbReference type="Gene3D" id="3.40.50.2300">
    <property type="match status" value="2"/>
</dbReference>
<feature type="compositionally biased region" description="Low complexity" evidence="15">
    <location>
        <begin position="339"/>
        <end position="356"/>
    </location>
</feature>
<evidence type="ECO:0000256" key="3">
    <source>
        <dbReference type="ARBA" id="ARBA00022448"/>
    </source>
</evidence>
<dbReference type="Pfam" id="PF10613">
    <property type="entry name" value="Lig_chan-Glu_bd"/>
    <property type="match status" value="1"/>
</dbReference>
<organism evidence="19 20">
    <name type="scientific">Eleusine coracana subsp. coracana</name>
    <dbReference type="NCBI Taxonomy" id="191504"/>
    <lineage>
        <taxon>Eukaryota</taxon>
        <taxon>Viridiplantae</taxon>
        <taxon>Streptophyta</taxon>
        <taxon>Embryophyta</taxon>
        <taxon>Tracheophyta</taxon>
        <taxon>Spermatophyta</taxon>
        <taxon>Magnoliopsida</taxon>
        <taxon>Liliopsida</taxon>
        <taxon>Poales</taxon>
        <taxon>Poaceae</taxon>
        <taxon>PACMAD clade</taxon>
        <taxon>Chloridoideae</taxon>
        <taxon>Cynodonteae</taxon>
        <taxon>Eleusininae</taxon>
        <taxon>Eleusine</taxon>
    </lineage>
</organism>
<dbReference type="InterPro" id="IPR017103">
    <property type="entry name" value="Iontropic_Glu_rcpt_pln"/>
</dbReference>
<reference evidence="19" key="2">
    <citation type="submission" date="2021-12" db="EMBL/GenBank/DDBJ databases">
        <title>Resequencing data analysis of finger millet.</title>
        <authorList>
            <person name="Hatakeyama M."/>
            <person name="Aluri S."/>
            <person name="Balachadran M.T."/>
            <person name="Sivarajan S.R."/>
            <person name="Poveda L."/>
            <person name="Shimizu-Inatsugi R."/>
            <person name="Schlapbach R."/>
            <person name="Sreeman S.M."/>
            <person name="Shimizu K.K."/>
        </authorList>
    </citation>
    <scope>NUCLEOTIDE SEQUENCE</scope>
</reference>
<dbReference type="InterPro" id="IPR044440">
    <property type="entry name" value="GABAb_receptor_plant_PBP1"/>
</dbReference>
<dbReference type="InterPro" id="IPR001320">
    <property type="entry name" value="Iontro_rcpt_C"/>
</dbReference>
<feature type="signal peptide" evidence="17">
    <location>
        <begin position="1"/>
        <end position="21"/>
    </location>
</feature>
<comment type="function">
    <text evidence="13">Glutamate-gated receptor that probably acts as non-selective cation channel.</text>
</comment>
<feature type="transmembrane region" description="Helical" evidence="16">
    <location>
        <begin position="833"/>
        <end position="853"/>
    </location>
</feature>
<evidence type="ECO:0000256" key="7">
    <source>
        <dbReference type="ARBA" id="ARBA00023065"/>
    </source>
</evidence>
<dbReference type="CDD" id="cd13686">
    <property type="entry name" value="GluR_Plant"/>
    <property type="match status" value="1"/>
</dbReference>
<dbReference type="SUPFAM" id="SSF53822">
    <property type="entry name" value="Periplasmic binding protein-like I"/>
    <property type="match status" value="1"/>
</dbReference>
<keyword evidence="7 13" id="KW-0406">Ion transport</keyword>
<evidence type="ECO:0000256" key="15">
    <source>
        <dbReference type="SAM" id="MobiDB-lite"/>
    </source>
</evidence>
<evidence type="ECO:0000256" key="10">
    <source>
        <dbReference type="ARBA" id="ARBA00023180"/>
    </source>
</evidence>
<evidence type="ECO:0000256" key="14">
    <source>
        <dbReference type="PIRSR" id="PIRSR037090-50"/>
    </source>
</evidence>
<evidence type="ECO:0000256" key="13">
    <source>
        <dbReference type="PIRNR" id="PIRNR037090"/>
    </source>
</evidence>
<dbReference type="GO" id="GO:0016020">
    <property type="term" value="C:membrane"/>
    <property type="evidence" value="ECO:0007669"/>
    <property type="project" value="UniProtKB-SubCell"/>
</dbReference>
<evidence type="ECO:0000256" key="1">
    <source>
        <dbReference type="ARBA" id="ARBA00004141"/>
    </source>
</evidence>
<evidence type="ECO:0000256" key="8">
    <source>
        <dbReference type="ARBA" id="ARBA00023136"/>
    </source>
</evidence>
<evidence type="ECO:0000313" key="19">
    <source>
        <dbReference type="EMBL" id="GJN10567.1"/>
    </source>
</evidence>
<evidence type="ECO:0000256" key="16">
    <source>
        <dbReference type="SAM" id="Phobius"/>
    </source>
</evidence>
<dbReference type="PIRSF" id="PIRSF037090">
    <property type="entry name" value="Iontro_Glu-like_rcpt_pln"/>
    <property type="match status" value="1"/>
</dbReference>